<dbReference type="EMBL" id="CAWUHC010000022">
    <property type="protein sequence ID" value="CAK7218013.1"/>
    <property type="molecule type" value="Genomic_DNA"/>
</dbReference>
<comment type="caution">
    <text evidence="2">The sequence shown here is derived from an EMBL/GenBank/DDBJ whole genome shotgun (WGS) entry which is preliminary data.</text>
</comment>
<accession>A0ABP0BEF5</accession>
<keyword evidence="3" id="KW-1185">Reference proteome</keyword>
<dbReference type="Proteomes" id="UP001642406">
    <property type="component" value="Unassembled WGS sequence"/>
</dbReference>
<dbReference type="InterPro" id="IPR002347">
    <property type="entry name" value="SDR_fam"/>
</dbReference>
<name>A0ABP0BEF5_9PEZI</name>
<dbReference type="InterPro" id="IPR036291">
    <property type="entry name" value="NAD(P)-bd_dom_sf"/>
</dbReference>
<keyword evidence="1" id="KW-0560">Oxidoreductase</keyword>
<organism evidence="2 3">
    <name type="scientific">Sporothrix bragantina</name>
    <dbReference type="NCBI Taxonomy" id="671064"/>
    <lineage>
        <taxon>Eukaryota</taxon>
        <taxon>Fungi</taxon>
        <taxon>Dikarya</taxon>
        <taxon>Ascomycota</taxon>
        <taxon>Pezizomycotina</taxon>
        <taxon>Sordariomycetes</taxon>
        <taxon>Sordariomycetidae</taxon>
        <taxon>Ophiostomatales</taxon>
        <taxon>Ophiostomataceae</taxon>
        <taxon>Sporothrix</taxon>
    </lineage>
</organism>
<dbReference type="PANTHER" id="PTHR43157">
    <property type="entry name" value="PHOSPHATIDYLINOSITOL-GLYCAN BIOSYNTHESIS CLASS F PROTEIN-RELATED"/>
    <property type="match status" value="1"/>
</dbReference>
<dbReference type="PANTHER" id="PTHR43157:SF31">
    <property type="entry name" value="PHOSPHATIDYLINOSITOL-GLYCAN BIOSYNTHESIS CLASS F PROTEIN"/>
    <property type="match status" value="1"/>
</dbReference>
<gene>
    <name evidence="2" type="ORF">SBRCBS47491_003362</name>
</gene>
<evidence type="ECO:0000313" key="2">
    <source>
        <dbReference type="EMBL" id="CAK7218013.1"/>
    </source>
</evidence>
<reference evidence="2 3" key="1">
    <citation type="submission" date="2024-01" db="EMBL/GenBank/DDBJ databases">
        <authorList>
            <person name="Allen C."/>
            <person name="Tagirdzhanova G."/>
        </authorList>
    </citation>
    <scope>NUCLEOTIDE SEQUENCE [LARGE SCALE GENOMIC DNA]</scope>
</reference>
<sequence length="300" mass="33070">MSTLSAIHGLTSTVFSNLFITLPIPESRPGLSEKTYIVSGANQGLGYESCRHLLRIGAGKLIMGVRNIDKGKAARLSLLEESKRSPDSIEVWEVDMANYESVHKFAQRASTLTRLDGVLANAGIFAEKFSTLEDNESTLTVNVVSTFLLFLLLIPKMRETPGGDCYFVIVNSALHYVASTKELVPRTKADGKPRSIFERLNNPDEADMKDRYNVTKLLVVFVTRAFDARLKQSKKPGATIIINTPNPSYCKSELLRDSKQTPPPDFMARTTEMGSRALVHGLLAGKESSGQYLTNCHVQA</sequence>
<evidence type="ECO:0000313" key="3">
    <source>
        <dbReference type="Proteomes" id="UP001642406"/>
    </source>
</evidence>
<evidence type="ECO:0000256" key="1">
    <source>
        <dbReference type="ARBA" id="ARBA00023002"/>
    </source>
</evidence>
<protein>
    <submittedName>
        <fullName evidence="2">Uncharacterized protein</fullName>
    </submittedName>
</protein>
<proteinExistence type="predicted"/>
<dbReference type="Gene3D" id="3.40.50.720">
    <property type="entry name" value="NAD(P)-binding Rossmann-like Domain"/>
    <property type="match status" value="1"/>
</dbReference>
<dbReference type="Pfam" id="PF00106">
    <property type="entry name" value="adh_short"/>
    <property type="match status" value="1"/>
</dbReference>
<dbReference type="SUPFAM" id="SSF51735">
    <property type="entry name" value="NAD(P)-binding Rossmann-fold domains"/>
    <property type="match status" value="1"/>
</dbReference>